<keyword evidence="2" id="KW-1185">Reference proteome</keyword>
<sequence>MTSTPSPYATPDDGGGADLQEAWRTGRVFGPPVRLVYRDVVADRVPIPRPPQAALLFAPSADPYWHDDGRFLGDFYSEVLHQDTCDPYTAGAVPLLAALAVDDRVPPRQRFQVVGLLFAVATVTERHRAQCWPDTPPHADPDSEYRAGEAVRCRTADLLARWADECPAVRLALAALAVVHPTARTLPALTPRLQGFADHHPLGTDIGDYVRFVLVLAACDDTGTLDAVESFTQARWRGTARGAPVRARALHLLGRMLDGVETVLAKS</sequence>
<reference evidence="1" key="1">
    <citation type="journal article" date="2014" name="Int. J. Syst. Evol. Microbiol.">
        <title>Complete genome sequence of Corynebacterium casei LMG S-19264T (=DSM 44701T), isolated from a smear-ripened cheese.</title>
        <authorList>
            <consortium name="US DOE Joint Genome Institute (JGI-PGF)"/>
            <person name="Walter F."/>
            <person name="Albersmeier A."/>
            <person name="Kalinowski J."/>
            <person name="Ruckert C."/>
        </authorList>
    </citation>
    <scope>NUCLEOTIDE SEQUENCE</scope>
    <source>
        <strain evidence="1">JCM 4956</strain>
    </source>
</reference>
<dbReference type="RefSeq" id="WP_190037108.1">
    <property type="nucleotide sequence ID" value="NZ_BMWD01000014.1"/>
</dbReference>
<dbReference type="AlphaFoldDB" id="A0A918NIL3"/>
<organism evidence="1 2">
    <name type="scientific">Streptomyces fructofermentans</name>
    <dbReference type="NCBI Taxonomy" id="152141"/>
    <lineage>
        <taxon>Bacteria</taxon>
        <taxon>Bacillati</taxon>
        <taxon>Actinomycetota</taxon>
        <taxon>Actinomycetes</taxon>
        <taxon>Kitasatosporales</taxon>
        <taxon>Streptomycetaceae</taxon>
        <taxon>Streptomyces</taxon>
    </lineage>
</organism>
<evidence type="ECO:0000313" key="1">
    <source>
        <dbReference type="EMBL" id="GGX70140.1"/>
    </source>
</evidence>
<name>A0A918NIL3_9ACTN</name>
<comment type="caution">
    <text evidence="1">The sequence shown here is derived from an EMBL/GenBank/DDBJ whole genome shotgun (WGS) entry which is preliminary data.</text>
</comment>
<dbReference type="EMBL" id="BMWD01000014">
    <property type="protein sequence ID" value="GGX70140.1"/>
    <property type="molecule type" value="Genomic_DNA"/>
</dbReference>
<dbReference type="Proteomes" id="UP000645555">
    <property type="component" value="Unassembled WGS sequence"/>
</dbReference>
<protein>
    <submittedName>
        <fullName evidence="1">Uncharacterized protein</fullName>
    </submittedName>
</protein>
<proteinExistence type="predicted"/>
<accession>A0A918NIL3</accession>
<evidence type="ECO:0000313" key="2">
    <source>
        <dbReference type="Proteomes" id="UP000645555"/>
    </source>
</evidence>
<gene>
    <name evidence="1" type="ORF">GCM10010515_42270</name>
</gene>
<reference evidence="1" key="2">
    <citation type="submission" date="2020-09" db="EMBL/GenBank/DDBJ databases">
        <authorList>
            <person name="Sun Q."/>
            <person name="Ohkuma M."/>
        </authorList>
    </citation>
    <scope>NUCLEOTIDE SEQUENCE</scope>
    <source>
        <strain evidence="1">JCM 4956</strain>
    </source>
</reference>